<dbReference type="SUPFAM" id="SSF82171">
    <property type="entry name" value="DPP6 N-terminal domain-like"/>
    <property type="match status" value="1"/>
</dbReference>
<dbReference type="Gene3D" id="2.120.10.30">
    <property type="entry name" value="TolB, C-terminal domain"/>
    <property type="match status" value="1"/>
</dbReference>
<dbReference type="InterPro" id="IPR011042">
    <property type="entry name" value="6-blade_b-propeller_TolB-like"/>
</dbReference>
<sequence length="309" mass="32469">MRAKLLLTAAAFALLIAVTAGVIRHARHPAVYGSAPLTLHSGLYAVSTAPATQGHLISGGEVAALTCSRFYAAAGTGICLRPDGPLATYQVVQVDAQLREKDKFPLVGVPNRARVSPSGRLLAWTVFVAGDSYNNGKFSTRAGILDTVSGDLVGTLEDFTVTPPAAADRNFWGVTFTADDDHFYATMSTRNHRYLVYGSVSQQAVAVVRDGVECPSLSPDGTRIAYKSAVAGDPARGWRLSVLTLSTGRVVPLAETRSVDDQAIWLSADSLGYALRRPGGADVWSVPADGTGTPSLLLADAESPVMLAP</sequence>
<dbReference type="InterPro" id="IPR011659">
    <property type="entry name" value="WD40"/>
</dbReference>
<reference evidence="2" key="1">
    <citation type="journal article" date="2019" name="Int. J. Syst. Evol. Microbiol.">
        <title>The Global Catalogue of Microorganisms (GCM) 10K type strain sequencing project: providing services to taxonomists for standard genome sequencing and annotation.</title>
        <authorList>
            <consortium name="The Broad Institute Genomics Platform"/>
            <consortium name="The Broad Institute Genome Sequencing Center for Infectious Disease"/>
            <person name="Wu L."/>
            <person name="Ma J."/>
        </authorList>
    </citation>
    <scope>NUCLEOTIDE SEQUENCE [LARGE SCALE GENOMIC DNA]</scope>
    <source>
        <strain evidence="2">CGMCC 4.7289</strain>
    </source>
</reference>
<evidence type="ECO:0000313" key="2">
    <source>
        <dbReference type="Proteomes" id="UP001595816"/>
    </source>
</evidence>
<protein>
    <recommendedName>
        <fullName evidence="3">WD40 repeat protein</fullName>
    </recommendedName>
</protein>
<evidence type="ECO:0008006" key="3">
    <source>
        <dbReference type="Google" id="ProtNLM"/>
    </source>
</evidence>
<organism evidence="1 2">
    <name type="scientific">Hamadaea flava</name>
    <dbReference type="NCBI Taxonomy" id="1742688"/>
    <lineage>
        <taxon>Bacteria</taxon>
        <taxon>Bacillati</taxon>
        <taxon>Actinomycetota</taxon>
        <taxon>Actinomycetes</taxon>
        <taxon>Micromonosporales</taxon>
        <taxon>Micromonosporaceae</taxon>
        <taxon>Hamadaea</taxon>
    </lineage>
</organism>
<accession>A0ABV8M0V3</accession>
<keyword evidence="2" id="KW-1185">Reference proteome</keyword>
<dbReference type="Proteomes" id="UP001595816">
    <property type="component" value="Unassembled WGS sequence"/>
</dbReference>
<name>A0ABV8M0V3_9ACTN</name>
<dbReference type="Pfam" id="PF07676">
    <property type="entry name" value="PD40"/>
    <property type="match status" value="1"/>
</dbReference>
<gene>
    <name evidence="1" type="ORF">ACFOZ4_36150</name>
</gene>
<evidence type="ECO:0000313" key="1">
    <source>
        <dbReference type="EMBL" id="MFC4136070.1"/>
    </source>
</evidence>
<dbReference type="EMBL" id="JBHSAY010000028">
    <property type="protein sequence ID" value="MFC4136070.1"/>
    <property type="molecule type" value="Genomic_DNA"/>
</dbReference>
<comment type="caution">
    <text evidence="1">The sequence shown here is derived from an EMBL/GenBank/DDBJ whole genome shotgun (WGS) entry which is preliminary data.</text>
</comment>
<proteinExistence type="predicted"/>
<dbReference type="RefSeq" id="WP_253762718.1">
    <property type="nucleotide sequence ID" value="NZ_JAMZDZ010000001.1"/>
</dbReference>